<protein>
    <submittedName>
        <fullName evidence="2">Uncharacterized protein</fullName>
    </submittedName>
</protein>
<keyword evidence="3" id="KW-1185">Reference proteome</keyword>
<dbReference type="AlphaFoldDB" id="A0AAD5KG35"/>
<evidence type="ECO:0000313" key="1">
    <source>
        <dbReference type="EMBL" id="KAI9270744.1"/>
    </source>
</evidence>
<dbReference type="EMBL" id="JAIXMP010000007">
    <property type="protein sequence ID" value="KAI9270746.1"/>
    <property type="molecule type" value="Genomic_DNA"/>
</dbReference>
<reference evidence="2" key="2">
    <citation type="submission" date="2023-02" db="EMBL/GenBank/DDBJ databases">
        <authorList>
            <consortium name="DOE Joint Genome Institute"/>
            <person name="Mondo S.J."/>
            <person name="Chang Y."/>
            <person name="Wang Y."/>
            <person name="Ahrendt S."/>
            <person name="Andreopoulos W."/>
            <person name="Barry K."/>
            <person name="Beard J."/>
            <person name="Benny G.L."/>
            <person name="Blankenship S."/>
            <person name="Bonito G."/>
            <person name="Cuomo C."/>
            <person name="Desiro A."/>
            <person name="Gervers K.A."/>
            <person name="Hundley H."/>
            <person name="Kuo A."/>
            <person name="LaButti K."/>
            <person name="Lang B.F."/>
            <person name="Lipzen A."/>
            <person name="O'Donnell K."/>
            <person name="Pangilinan J."/>
            <person name="Reynolds N."/>
            <person name="Sandor L."/>
            <person name="Smith M.W."/>
            <person name="Tsang A."/>
            <person name="Grigoriev I.V."/>
            <person name="Stajich J.E."/>
            <person name="Spatafora J.W."/>
        </authorList>
    </citation>
    <scope>NUCLEOTIDE SEQUENCE</scope>
    <source>
        <strain evidence="2">RSA 2281</strain>
    </source>
</reference>
<organism evidence="2 3">
    <name type="scientific">Phascolomyces articulosus</name>
    <dbReference type="NCBI Taxonomy" id="60185"/>
    <lineage>
        <taxon>Eukaryota</taxon>
        <taxon>Fungi</taxon>
        <taxon>Fungi incertae sedis</taxon>
        <taxon>Mucoromycota</taxon>
        <taxon>Mucoromycotina</taxon>
        <taxon>Mucoromycetes</taxon>
        <taxon>Mucorales</taxon>
        <taxon>Lichtheimiaceae</taxon>
        <taxon>Phascolomyces</taxon>
    </lineage>
</organism>
<name>A0AAD5KG35_9FUNG</name>
<accession>A0AAD5KG35</accession>
<reference evidence="2" key="1">
    <citation type="journal article" date="2022" name="IScience">
        <title>Evolution of zygomycete secretomes and the origins of terrestrial fungal ecologies.</title>
        <authorList>
            <person name="Chang Y."/>
            <person name="Wang Y."/>
            <person name="Mondo S."/>
            <person name="Ahrendt S."/>
            <person name="Andreopoulos W."/>
            <person name="Barry K."/>
            <person name="Beard J."/>
            <person name="Benny G.L."/>
            <person name="Blankenship S."/>
            <person name="Bonito G."/>
            <person name="Cuomo C."/>
            <person name="Desiro A."/>
            <person name="Gervers K.A."/>
            <person name="Hundley H."/>
            <person name="Kuo A."/>
            <person name="LaButti K."/>
            <person name="Lang B.F."/>
            <person name="Lipzen A."/>
            <person name="O'Donnell K."/>
            <person name="Pangilinan J."/>
            <person name="Reynolds N."/>
            <person name="Sandor L."/>
            <person name="Smith M.E."/>
            <person name="Tsang A."/>
            <person name="Grigoriev I.V."/>
            <person name="Stajich J.E."/>
            <person name="Spatafora J.W."/>
        </authorList>
    </citation>
    <scope>NUCLEOTIDE SEQUENCE</scope>
    <source>
        <strain evidence="2">RSA 2281</strain>
    </source>
</reference>
<dbReference type="Proteomes" id="UP001209540">
    <property type="component" value="Unassembled WGS sequence"/>
</dbReference>
<proteinExistence type="predicted"/>
<dbReference type="EMBL" id="JAIXMP010000007">
    <property type="protein sequence ID" value="KAI9270744.1"/>
    <property type="molecule type" value="Genomic_DNA"/>
</dbReference>
<sequence length="165" mass="19041">MSKRKPFELLENVQVGNHVKKIKIGPTVGSLLFKLPYESLHLNYEKLEPYELVALVDSFVDLKMSVAGMKHWKRVYEGSHLNNHRPSGRYNNYFNCLYKEISRLCDMCFIKCPRAGSKSALYTKHVALDPPMKFCVQCRAVFYTKNPEPIPLGFSSLNIIQKRAQ</sequence>
<comment type="caution">
    <text evidence="2">The sequence shown here is derived from an EMBL/GenBank/DDBJ whole genome shotgun (WGS) entry which is preliminary data.</text>
</comment>
<evidence type="ECO:0000313" key="3">
    <source>
        <dbReference type="Proteomes" id="UP001209540"/>
    </source>
</evidence>
<gene>
    <name evidence="1" type="ORF">BDA99DRAFT_534853</name>
    <name evidence="2" type="ORF">BDA99DRAFT_557549</name>
</gene>
<evidence type="ECO:0000313" key="2">
    <source>
        <dbReference type="EMBL" id="KAI9270746.1"/>
    </source>
</evidence>